<evidence type="ECO:0000256" key="6">
    <source>
        <dbReference type="SAM" id="Phobius"/>
    </source>
</evidence>
<dbReference type="RefSeq" id="WP_289412850.1">
    <property type="nucleotide sequence ID" value="NZ_JAQIBD010000001.1"/>
</dbReference>
<dbReference type="InterPro" id="IPR052159">
    <property type="entry name" value="Competence_DNA_uptake"/>
</dbReference>
<dbReference type="PANTHER" id="PTHR30619">
    <property type="entry name" value="DNA INTERNALIZATION/COMPETENCE PROTEIN COMEC/REC2"/>
    <property type="match status" value="1"/>
</dbReference>
<feature type="transmembrane region" description="Helical" evidence="6">
    <location>
        <begin position="336"/>
        <end position="358"/>
    </location>
</feature>
<gene>
    <name evidence="8" type="ORF">PGH07_04450</name>
</gene>
<sequence length="422" mass="48546">MQLQKPQLFTETKSFLWVLLCIVSVVVLRLIMSYQEYQSFIAKPFYYTYADVISEKVKTTANGKSYNVLKLHSDSGMHFITTSYTQNTYAKKHLRLQIFPDEKITFRGYLSTFFVKSHIKEVLPMQSTYKDSLLQQVAQQHQSKMLASFYNAIFFAAPLSDDLRERISKLGVSHLIALSGFHLGILWGIIYGLIKVIYTIFQQRYFPYRYVLIDVGAVTFIALAIYLWFVDFPPSLVRSYAMLLVGWIMLLLGIELLSFTFLFAVVGMLLALFPSLVVSLAFWLSVAGVFAIFLLLKYTKNINKHLIAVLVIPLGIFVLMLPVVHSTFPMTTLYQLLSPVLSLLFILFYPLVIVLHLIGYGGIFDEVLTWLFDVGSDIKYHLLPVEMMFVYIILAFLSIIYKRAFVLLIFTAFSYALYIFLL</sequence>
<evidence type="ECO:0000256" key="4">
    <source>
        <dbReference type="ARBA" id="ARBA00022989"/>
    </source>
</evidence>
<keyword evidence="3 6" id="KW-0812">Transmembrane</keyword>
<feature type="transmembrane region" description="Helical" evidence="6">
    <location>
        <begin position="210"/>
        <end position="229"/>
    </location>
</feature>
<feature type="transmembrane region" description="Helical" evidence="6">
    <location>
        <begin position="241"/>
        <end position="273"/>
    </location>
</feature>
<evidence type="ECO:0000313" key="9">
    <source>
        <dbReference type="Proteomes" id="UP001169069"/>
    </source>
</evidence>
<feature type="transmembrane region" description="Helical" evidence="6">
    <location>
        <begin position="305"/>
        <end position="324"/>
    </location>
</feature>
<feature type="transmembrane region" description="Helical" evidence="6">
    <location>
        <begin position="15"/>
        <end position="32"/>
    </location>
</feature>
<evidence type="ECO:0000313" key="8">
    <source>
        <dbReference type="EMBL" id="MDM5271419.1"/>
    </source>
</evidence>
<feature type="transmembrane region" description="Helical" evidence="6">
    <location>
        <begin position="280"/>
        <end position="299"/>
    </location>
</feature>
<evidence type="ECO:0000256" key="2">
    <source>
        <dbReference type="ARBA" id="ARBA00022475"/>
    </source>
</evidence>
<organism evidence="8 9">
    <name type="scientific">Sulfurovum zhangzhouensis</name>
    <dbReference type="NCBI Taxonomy" id="3019067"/>
    <lineage>
        <taxon>Bacteria</taxon>
        <taxon>Pseudomonadati</taxon>
        <taxon>Campylobacterota</taxon>
        <taxon>Epsilonproteobacteria</taxon>
        <taxon>Campylobacterales</taxon>
        <taxon>Sulfurovaceae</taxon>
        <taxon>Sulfurovum</taxon>
    </lineage>
</organism>
<dbReference type="Proteomes" id="UP001169069">
    <property type="component" value="Unassembled WGS sequence"/>
</dbReference>
<proteinExistence type="predicted"/>
<name>A0ABT7QXZ9_9BACT</name>
<comment type="caution">
    <text evidence="8">The sequence shown here is derived from an EMBL/GenBank/DDBJ whole genome shotgun (WGS) entry which is preliminary data.</text>
</comment>
<dbReference type="PANTHER" id="PTHR30619:SF7">
    <property type="entry name" value="BETA-LACTAMASE DOMAIN PROTEIN"/>
    <property type="match status" value="1"/>
</dbReference>
<keyword evidence="2" id="KW-1003">Cell membrane</keyword>
<feature type="transmembrane region" description="Helical" evidence="6">
    <location>
        <begin position="404"/>
        <end position="421"/>
    </location>
</feature>
<evidence type="ECO:0000259" key="7">
    <source>
        <dbReference type="Pfam" id="PF03772"/>
    </source>
</evidence>
<evidence type="ECO:0000256" key="1">
    <source>
        <dbReference type="ARBA" id="ARBA00004651"/>
    </source>
</evidence>
<dbReference type="NCBIfam" id="TIGR00360">
    <property type="entry name" value="ComEC_N-term"/>
    <property type="match status" value="1"/>
</dbReference>
<feature type="domain" description="ComEC/Rec2-related protein" evidence="7">
    <location>
        <begin position="159"/>
        <end position="383"/>
    </location>
</feature>
<evidence type="ECO:0000256" key="5">
    <source>
        <dbReference type="ARBA" id="ARBA00023136"/>
    </source>
</evidence>
<keyword evidence="5 6" id="KW-0472">Membrane</keyword>
<keyword evidence="4 6" id="KW-1133">Transmembrane helix</keyword>
<dbReference type="EMBL" id="JAQIBD010000001">
    <property type="protein sequence ID" value="MDM5271419.1"/>
    <property type="molecule type" value="Genomic_DNA"/>
</dbReference>
<feature type="transmembrane region" description="Helical" evidence="6">
    <location>
        <begin position="172"/>
        <end position="198"/>
    </location>
</feature>
<comment type="subcellular location">
    <subcellularLocation>
        <location evidence="1">Cell membrane</location>
        <topology evidence="1">Multi-pass membrane protein</topology>
    </subcellularLocation>
</comment>
<reference evidence="8" key="1">
    <citation type="submission" date="2023-01" db="EMBL/GenBank/DDBJ databases">
        <title>Sulfurovum sp. zt1-1 genome assembly.</title>
        <authorList>
            <person name="Wang J."/>
        </authorList>
    </citation>
    <scope>NUCLEOTIDE SEQUENCE</scope>
    <source>
        <strain evidence="8">Zt1-1</strain>
    </source>
</reference>
<keyword evidence="9" id="KW-1185">Reference proteome</keyword>
<protein>
    <submittedName>
        <fullName evidence="8">ComEC/Rec2 family competence protein</fullName>
    </submittedName>
</protein>
<dbReference type="Pfam" id="PF03772">
    <property type="entry name" value="Competence"/>
    <property type="match status" value="1"/>
</dbReference>
<accession>A0ABT7QXZ9</accession>
<dbReference type="InterPro" id="IPR004477">
    <property type="entry name" value="ComEC_N"/>
</dbReference>
<evidence type="ECO:0000256" key="3">
    <source>
        <dbReference type="ARBA" id="ARBA00022692"/>
    </source>
</evidence>
<feature type="transmembrane region" description="Helical" evidence="6">
    <location>
        <begin position="378"/>
        <end position="397"/>
    </location>
</feature>